<dbReference type="PANTHER" id="PTHR35866">
    <property type="entry name" value="PUTATIVE-RELATED"/>
    <property type="match status" value="1"/>
</dbReference>
<reference evidence="1 2" key="1">
    <citation type="submission" date="2024-07" db="EMBL/GenBank/DDBJ databases">
        <title>Uliginosibacterium flavum JJ3220;KACC:17644.</title>
        <authorList>
            <person name="Kim M.K."/>
        </authorList>
    </citation>
    <scope>NUCLEOTIDE SEQUENCE [LARGE SCALE GENOMIC DNA]</scope>
    <source>
        <strain evidence="1 2">KACC:17644</strain>
    </source>
</reference>
<dbReference type="EMBL" id="JBEWZI010000023">
    <property type="protein sequence ID" value="MET7015854.1"/>
    <property type="molecule type" value="Genomic_DNA"/>
</dbReference>
<dbReference type="InterPro" id="IPR005358">
    <property type="entry name" value="Puta_zinc/iron-chelating_dom"/>
</dbReference>
<dbReference type="Proteomes" id="UP001549691">
    <property type="component" value="Unassembled WGS sequence"/>
</dbReference>
<accession>A0ABV2TPK7</accession>
<organism evidence="1 2">
    <name type="scientific">Uliginosibacterium flavum</name>
    <dbReference type="NCBI Taxonomy" id="1396831"/>
    <lineage>
        <taxon>Bacteria</taxon>
        <taxon>Pseudomonadati</taxon>
        <taxon>Pseudomonadota</taxon>
        <taxon>Betaproteobacteria</taxon>
        <taxon>Rhodocyclales</taxon>
        <taxon>Zoogloeaceae</taxon>
        <taxon>Uliginosibacterium</taxon>
    </lineage>
</organism>
<dbReference type="Pfam" id="PF03692">
    <property type="entry name" value="CxxCxxCC"/>
    <property type="match status" value="1"/>
</dbReference>
<sequence length="141" mass="16338">MEKFIVLHGALPDDLDTWVKYRKGLCDTCNAVCCTMPAEVRVRDLVRMGVVDEFDLDTDLKQLAKRLQKQGIIEHFNFRYGIFTLARRTSGDCSFLDTKTRRCTVYENRPDTCRKHPETLGPRLGYCPYSQVRVAPKPYKD</sequence>
<evidence type="ECO:0000313" key="2">
    <source>
        <dbReference type="Proteomes" id="UP001549691"/>
    </source>
</evidence>
<name>A0ABV2TPK7_9RHOO</name>
<protein>
    <submittedName>
        <fullName evidence="1">YkgJ family cysteine cluster protein</fullName>
    </submittedName>
</protein>
<gene>
    <name evidence="1" type="ORF">ABXR19_16805</name>
</gene>
<evidence type="ECO:0000313" key="1">
    <source>
        <dbReference type="EMBL" id="MET7015854.1"/>
    </source>
</evidence>
<dbReference type="RefSeq" id="WP_354602313.1">
    <property type="nucleotide sequence ID" value="NZ_JBEWZI010000023.1"/>
</dbReference>
<dbReference type="PANTHER" id="PTHR35866:SF1">
    <property type="entry name" value="YKGJ FAMILY CYSTEINE CLUSTER PROTEIN"/>
    <property type="match status" value="1"/>
</dbReference>
<comment type="caution">
    <text evidence="1">The sequence shown here is derived from an EMBL/GenBank/DDBJ whole genome shotgun (WGS) entry which is preliminary data.</text>
</comment>
<proteinExistence type="predicted"/>
<keyword evidence="2" id="KW-1185">Reference proteome</keyword>